<dbReference type="InterPro" id="IPR047202">
    <property type="entry name" value="Lipocalin_Blc-like_dom"/>
</dbReference>
<proteinExistence type="inferred from homology"/>
<comment type="caution">
    <text evidence="4">The sequence shown here is derived from an EMBL/GenBank/DDBJ whole genome shotgun (WGS) entry which is preliminary data.</text>
</comment>
<reference evidence="4 5" key="1">
    <citation type="submission" date="2021-06" db="EMBL/GenBank/DDBJ databases">
        <title>Bacterium isolated from marine sediment.</title>
        <authorList>
            <person name="Zhu K.-L."/>
            <person name="Du Z.-J."/>
            <person name="Liang Q.-Y."/>
        </authorList>
    </citation>
    <scope>NUCLEOTIDE SEQUENCE [LARGE SCALE GENOMIC DNA]</scope>
    <source>
        <strain evidence="4 5">A346</strain>
    </source>
</reference>
<keyword evidence="2" id="KW-0472">Membrane</keyword>
<dbReference type="PANTHER" id="PTHR10612">
    <property type="entry name" value="APOLIPOPROTEIN D"/>
    <property type="match status" value="1"/>
</dbReference>
<dbReference type="EMBL" id="JAHQZT010000008">
    <property type="protein sequence ID" value="MBV0933339.1"/>
    <property type="molecule type" value="Genomic_DNA"/>
</dbReference>
<feature type="domain" description="Lipocalin/cytosolic fatty-acid binding" evidence="3">
    <location>
        <begin position="30"/>
        <end position="169"/>
    </location>
</feature>
<name>A0ABS6MAL9_9GAMM</name>
<dbReference type="Proteomes" id="UP000755551">
    <property type="component" value="Unassembled WGS sequence"/>
</dbReference>
<dbReference type="PROSITE" id="PS51257">
    <property type="entry name" value="PROKAR_LIPOPROTEIN"/>
    <property type="match status" value="1"/>
</dbReference>
<organism evidence="4 5">
    <name type="scientific">Marinobacterium weihaiense</name>
    <dbReference type="NCBI Taxonomy" id="2851016"/>
    <lineage>
        <taxon>Bacteria</taxon>
        <taxon>Pseudomonadati</taxon>
        <taxon>Pseudomonadota</taxon>
        <taxon>Gammaproteobacteria</taxon>
        <taxon>Oceanospirillales</taxon>
        <taxon>Oceanospirillaceae</taxon>
        <taxon>Marinobacterium</taxon>
    </lineage>
</organism>
<dbReference type="InterPro" id="IPR000566">
    <property type="entry name" value="Lipocln_cytosolic_FA-bd_dom"/>
</dbReference>
<keyword evidence="2" id="KW-0449">Lipoprotein</keyword>
<dbReference type="PANTHER" id="PTHR10612:SF34">
    <property type="entry name" value="APOLIPOPROTEIN D"/>
    <property type="match status" value="1"/>
</dbReference>
<gene>
    <name evidence="4" type="ORF">KTN04_08310</name>
</gene>
<dbReference type="InterPro" id="IPR022271">
    <property type="entry name" value="Lipocalin_ApoD"/>
</dbReference>
<dbReference type="Pfam" id="PF08212">
    <property type="entry name" value="Lipocalin_2"/>
    <property type="match status" value="1"/>
</dbReference>
<keyword evidence="2" id="KW-0998">Cell outer membrane</keyword>
<accession>A0ABS6MAL9</accession>
<feature type="signal peptide" evidence="2">
    <location>
        <begin position="1"/>
        <end position="20"/>
    </location>
</feature>
<evidence type="ECO:0000313" key="4">
    <source>
        <dbReference type="EMBL" id="MBV0933339.1"/>
    </source>
</evidence>
<comment type="subunit">
    <text evidence="2">Homodimer.</text>
</comment>
<evidence type="ECO:0000256" key="2">
    <source>
        <dbReference type="PIRNR" id="PIRNR036893"/>
    </source>
</evidence>
<evidence type="ECO:0000259" key="3">
    <source>
        <dbReference type="Pfam" id="PF08212"/>
    </source>
</evidence>
<dbReference type="PROSITE" id="PS00213">
    <property type="entry name" value="LIPOCALIN"/>
    <property type="match status" value="1"/>
</dbReference>
<comment type="subcellular location">
    <subcellularLocation>
        <location evidence="2">Cell outer membrane</location>
    </subcellularLocation>
</comment>
<keyword evidence="2" id="KW-0732">Signal</keyword>
<evidence type="ECO:0000313" key="5">
    <source>
        <dbReference type="Proteomes" id="UP000755551"/>
    </source>
</evidence>
<comment type="function">
    <text evidence="2">Involved in the storage or transport of lipids necessary for membrane maintenance under stressful conditions. Displays a binding preference for lysophospholipids.</text>
</comment>
<comment type="similarity">
    <text evidence="1 2">Belongs to the calycin superfamily. Lipocalin family.</text>
</comment>
<keyword evidence="2" id="KW-0446">Lipid-binding</keyword>
<protein>
    <recommendedName>
        <fullName evidence="2">Outer membrane lipoprotein Blc</fullName>
    </recommendedName>
</protein>
<feature type="chain" id="PRO_5045016073" description="Outer membrane lipoprotein Blc" evidence="2">
    <location>
        <begin position="21"/>
        <end position="170"/>
    </location>
</feature>
<dbReference type="InterPro" id="IPR022272">
    <property type="entry name" value="Lipocalin_CS"/>
</dbReference>
<sequence length="170" mass="19509">MRTLLLGLMLLTLSACTSLPDRVEPVQNFELDRYLGTWYEIARLDHAFERGLSQVQAQYSLREDGGVKVINRGYDAAKGEWREAEGKAYFVEESDTGYLKVSFFGPFYGAYVVMALDHEDYQYSLVSGPDRDYLWILSRTPELEQETLDTLIAQARDAGYPVDELIFMEH</sequence>
<evidence type="ECO:0000256" key="1">
    <source>
        <dbReference type="ARBA" id="ARBA00006889"/>
    </source>
</evidence>
<dbReference type="CDD" id="cd19438">
    <property type="entry name" value="lipocalin_Blc-like"/>
    <property type="match status" value="1"/>
</dbReference>
<dbReference type="PIRSF" id="PIRSF036893">
    <property type="entry name" value="Lipocalin_ApoD"/>
    <property type="match status" value="1"/>
</dbReference>
<dbReference type="RefSeq" id="WP_217334757.1">
    <property type="nucleotide sequence ID" value="NZ_JAHQZT010000008.1"/>
</dbReference>
<keyword evidence="5" id="KW-1185">Reference proteome</keyword>